<evidence type="ECO:0000256" key="12">
    <source>
        <dbReference type="ARBA" id="ARBA00034000"/>
    </source>
</evidence>
<feature type="domain" description="Penicillin-binding protein transpeptidase" evidence="16">
    <location>
        <begin position="476"/>
        <end position="727"/>
    </location>
</feature>
<dbReference type="Proteomes" id="UP000192726">
    <property type="component" value="Chromosome"/>
</dbReference>
<keyword evidence="9" id="KW-0573">Peptidoglycan synthesis</keyword>
<keyword evidence="15" id="KW-1133">Transmembrane helix</keyword>
<dbReference type="InterPro" id="IPR012338">
    <property type="entry name" value="Beta-lactam/transpept-like"/>
</dbReference>
<dbReference type="FunFam" id="1.10.3810.10:FF:000001">
    <property type="entry name" value="Penicillin-binding protein 1A"/>
    <property type="match status" value="1"/>
</dbReference>
<keyword evidence="15" id="KW-0472">Membrane</keyword>
<feature type="compositionally biased region" description="Gly residues" evidence="14">
    <location>
        <begin position="80"/>
        <end position="103"/>
    </location>
</feature>
<dbReference type="InterPro" id="IPR050396">
    <property type="entry name" value="Glycosyltr_51/Transpeptidase"/>
</dbReference>
<dbReference type="GO" id="GO:0008658">
    <property type="term" value="F:penicillin binding"/>
    <property type="evidence" value="ECO:0007669"/>
    <property type="project" value="InterPro"/>
</dbReference>
<evidence type="ECO:0000256" key="5">
    <source>
        <dbReference type="ARBA" id="ARBA00022676"/>
    </source>
</evidence>
<keyword evidence="11" id="KW-0961">Cell wall biogenesis/degradation</keyword>
<keyword evidence="19" id="KW-1185">Reference proteome</keyword>
<evidence type="ECO:0000256" key="10">
    <source>
        <dbReference type="ARBA" id="ARBA00023268"/>
    </source>
</evidence>
<feature type="compositionally biased region" description="Pro residues" evidence="14">
    <location>
        <begin position="797"/>
        <end position="807"/>
    </location>
</feature>
<evidence type="ECO:0000256" key="8">
    <source>
        <dbReference type="ARBA" id="ARBA00022960"/>
    </source>
</evidence>
<dbReference type="GO" id="GO:0009002">
    <property type="term" value="F:serine-type D-Ala-D-Ala carboxypeptidase activity"/>
    <property type="evidence" value="ECO:0007669"/>
    <property type="project" value="UniProtKB-EC"/>
</dbReference>
<evidence type="ECO:0000256" key="6">
    <source>
        <dbReference type="ARBA" id="ARBA00022679"/>
    </source>
</evidence>
<gene>
    <name evidence="18" type="ORF">B1H19_21495</name>
</gene>
<dbReference type="AlphaFoldDB" id="A0A1V0TU06"/>
<name>A0A1V0TU06_9ACTN</name>
<feature type="compositionally biased region" description="Gly residues" evidence="14">
    <location>
        <begin position="876"/>
        <end position="891"/>
    </location>
</feature>
<keyword evidence="10" id="KW-0511">Multifunctional enzyme</keyword>
<feature type="compositionally biased region" description="Low complexity" evidence="14">
    <location>
        <begin position="808"/>
        <end position="828"/>
    </location>
</feature>
<dbReference type="STRING" id="553510.B1H19_21495"/>
<evidence type="ECO:0000256" key="7">
    <source>
        <dbReference type="ARBA" id="ARBA00022801"/>
    </source>
</evidence>
<feature type="compositionally biased region" description="Basic and acidic residues" evidence="14">
    <location>
        <begin position="104"/>
        <end position="121"/>
    </location>
</feature>
<sequence length="891" mass="94176">MSEHRRKPPQPQGGGRAAARRAAQQSSGRRAAPSRDSAAGPPPTSNPHGQERPYGGRAEARRAAQRGGRRRSADPAEMEVGGGPGGRGGGGRRGGGGGNGPEGGRGRGRDNGRPGKKRWLDYPRANRSGWRRFVPSWKQVASICVGFTGLIVGAAGVALAVVSVPDENDAAKAQNNVYLWSDGSVMARDGETNRQNITINEIPKSMQDAVISAENASFRTDSGVDPMGIARALFNMARGGETQGGSTITQQYVKNAMLSQEQTIDRKFKELFISIKVGWQMDKDTILQGYLNTSYYGRGAYGIQAAAQAYYGKDAAKLQPNQSAFLAAVLKGANLYDPAGGVGPNATRQENTQRAKARWAWILGRMVANHHMSKADEAKYLKQGFPMPNPPKPVASKSGQIGYLMDTAKKYVLRHAATDMSEARFDKGGYTIHTTFDKKKTAELTAAVKKVDKRYIDPKKRSKDKYVQFGGASVVPGDGKIVALYGGEGYDKGHFSNNADTYGVPVGSTWKPFVLAAAMKGGTVHSNYQPISQDSRYDGDDHLKVKKADGSFVLKRDNSPFYQENESAHRWGYISLTKAMEQSVNTPFVQLAMDVGMDKVKDMAHRAGISEESFDKHLNPSFALGTSTPSAIRMADAYATFANSGTQFEPYSVSALTFKGSDVSGFEKPKPQLAMSPAIADNVTSVLQNVVKNGTGKGASRLQMPAAGKTGTTDQNKSAWFVGYTKQLSTAITMFREDAQNPRQLSMNGVGGFDSIHGGALPTEVWTQYMLQAMNGVTPEAFPTPVPVGTEVDEPGMPSPTPTPTPSQQPSDSPSATPSDSASPSGSPSPSPSDTCSKWDIGCSTGGTGTGGSTGGPGGPGGATGGDTGSPTPDPSGGGGLFGGPGGGRKK</sequence>
<dbReference type="PANTHER" id="PTHR32282">
    <property type="entry name" value="BINDING PROTEIN TRANSPEPTIDASE, PUTATIVE-RELATED"/>
    <property type="match status" value="1"/>
</dbReference>
<dbReference type="GO" id="GO:0009252">
    <property type="term" value="P:peptidoglycan biosynthetic process"/>
    <property type="evidence" value="ECO:0007669"/>
    <property type="project" value="UniProtKB-KW"/>
</dbReference>
<feature type="transmembrane region" description="Helical" evidence="15">
    <location>
        <begin position="140"/>
        <end position="162"/>
    </location>
</feature>
<feature type="domain" description="Glycosyl transferase family 51" evidence="17">
    <location>
        <begin position="186"/>
        <end position="366"/>
    </location>
</feature>
<evidence type="ECO:0000259" key="17">
    <source>
        <dbReference type="Pfam" id="PF00912"/>
    </source>
</evidence>
<dbReference type="SUPFAM" id="SSF53955">
    <property type="entry name" value="Lysozyme-like"/>
    <property type="match status" value="1"/>
</dbReference>
<proteinExistence type="inferred from homology"/>
<dbReference type="Gene3D" id="1.10.3810.10">
    <property type="entry name" value="Biosynthetic peptidoglycan transglycosylase-like"/>
    <property type="match status" value="1"/>
</dbReference>
<evidence type="ECO:0000256" key="4">
    <source>
        <dbReference type="ARBA" id="ARBA00022670"/>
    </source>
</evidence>
<dbReference type="InterPro" id="IPR001264">
    <property type="entry name" value="Glyco_trans_51"/>
</dbReference>
<dbReference type="SUPFAM" id="SSF56601">
    <property type="entry name" value="beta-lactamase/transpeptidase-like"/>
    <property type="match status" value="1"/>
</dbReference>
<evidence type="ECO:0000256" key="14">
    <source>
        <dbReference type="SAM" id="MobiDB-lite"/>
    </source>
</evidence>
<dbReference type="GO" id="GO:0006508">
    <property type="term" value="P:proteolysis"/>
    <property type="evidence" value="ECO:0007669"/>
    <property type="project" value="UniProtKB-KW"/>
</dbReference>
<feature type="compositionally biased region" description="Low complexity" evidence="14">
    <location>
        <begin position="20"/>
        <end position="35"/>
    </location>
</feature>
<dbReference type="Pfam" id="PF00912">
    <property type="entry name" value="Transgly"/>
    <property type="match status" value="1"/>
</dbReference>
<dbReference type="Gene3D" id="3.40.710.10">
    <property type="entry name" value="DD-peptidase/beta-lactamase superfamily"/>
    <property type="match status" value="1"/>
</dbReference>
<keyword evidence="4" id="KW-0645">Protease</keyword>
<dbReference type="RefSeq" id="WP_083106405.1">
    <property type="nucleotide sequence ID" value="NZ_CP020569.1"/>
</dbReference>
<accession>A0A1V0TU06</accession>
<evidence type="ECO:0000256" key="15">
    <source>
        <dbReference type="SAM" id="Phobius"/>
    </source>
</evidence>
<dbReference type="EMBL" id="CP020569">
    <property type="protein sequence ID" value="ARF56407.1"/>
    <property type="molecule type" value="Genomic_DNA"/>
</dbReference>
<evidence type="ECO:0000256" key="3">
    <source>
        <dbReference type="ARBA" id="ARBA00022645"/>
    </source>
</evidence>
<keyword evidence="7" id="KW-0378">Hydrolase</keyword>
<organism evidence="18 19">
    <name type="scientific">Streptomyces gilvosporeus</name>
    <dbReference type="NCBI Taxonomy" id="553510"/>
    <lineage>
        <taxon>Bacteria</taxon>
        <taxon>Bacillati</taxon>
        <taxon>Actinomycetota</taxon>
        <taxon>Actinomycetes</taxon>
        <taxon>Kitasatosporales</taxon>
        <taxon>Streptomycetaceae</taxon>
        <taxon>Streptomyces</taxon>
    </lineage>
</organism>
<keyword evidence="6" id="KW-0808">Transferase</keyword>
<evidence type="ECO:0000313" key="18">
    <source>
        <dbReference type="EMBL" id="ARF56407.1"/>
    </source>
</evidence>
<keyword evidence="3" id="KW-0121">Carboxypeptidase</keyword>
<evidence type="ECO:0000256" key="11">
    <source>
        <dbReference type="ARBA" id="ARBA00023316"/>
    </source>
</evidence>
<protein>
    <submittedName>
        <fullName evidence="18">Penicillin-binding protein</fullName>
    </submittedName>
</protein>
<dbReference type="Pfam" id="PF00905">
    <property type="entry name" value="Transpeptidase"/>
    <property type="match status" value="1"/>
</dbReference>
<dbReference type="OrthoDB" id="8865355at2"/>
<dbReference type="InterPro" id="IPR036950">
    <property type="entry name" value="PBP_transglycosylase"/>
</dbReference>
<evidence type="ECO:0000256" key="13">
    <source>
        <dbReference type="ARBA" id="ARBA00049902"/>
    </source>
</evidence>
<comment type="catalytic activity">
    <reaction evidence="12">
        <text>Preferential cleavage: (Ac)2-L-Lys-D-Ala-|-D-Ala. Also transpeptidation of peptidyl-alanyl moieties that are N-acyl substituents of D-alanine.</text>
        <dbReference type="EC" id="3.4.16.4"/>
    </reaction>
</comment>
<keyword evidence="8" id="KW-0133">Cell shape</keyword>
<feature type="compositionally biased region" description="Gly residues" evidence="14">
    <location>
        <begin position="844"/>
        <end position="868"/>
    </location>
</feature>
<keyword evidence="5" id="KW-0328">Glycosyltransferase</keyword>
<dbReference type="GO" id="GO:0071555">
    <property type="term" value="P:cell wall organization"/>
    <property type="evidence" value="ECO:0007669"/>
    <property type="project" value="UniProtKB-KW"/>
</dbReference>
<dbReference type="GO" id="GO:0008955">
    <property type="term" value="F:peptidoglycan glycosyltransferase activity"/>
    <property type="evidence" value="ECO:0007669"/>
    <property type="project" value="UniProtKB-EC"/>
</dbReference>
<evidence type="ECO:0000256" key="9">
    <source>
        <dbReference type="ARBA" id="ARBA00022984"/>
    </source>
</evidence>
<evidence type="ECO:0000313" key="19">
    <source>
        <dbReference type="Proteomes" id="UP000192726"/>
    </source>
</evidence>
<evidence type="ECO:0000259" key="16">
    <source>
        <dbReference type="Pfam" id="PF00905"/>
    </source>
</evidence>
<reference evidence="18 19" key="1">
    <citation type="submission" date="2017-04" db="EMBL/GenBank/DDBJ databases">
        <title>Complete Genome Sequence of Streptomyces gilvosporeus F607, a Capable Producer of Natamycin.</title>
        <authorList>
            <person name="Zong G."/>
            <person name="Zhong C."/>
            <person name="Fu J."/>
            <person name="Qin R."/>
            <person name="Cao G."/>
        </authorList>
    </citation>
    <scope>NUCLEOTIDE SEQUENCE [LARGE SCALE GENOMIC DNA]</scope>
    <source>
        <strain evidence="18 19">F607</strain>
    </source>
</reference>
<evidence type="ECO:0000256" key="1">
    <source>
        <dbReference type="ARBA" id="ARBA00007090"/>
    </source>
</evidence>
<dbReference type="KEGG" id="sgv:B1H19_21495"/>
<dbReference type="GO" id="GO:0008360">
    <property type="term" value="P:regulation of cell shape"/>
    <property type="evidence" value="ECO:0007669"/>
    <property type="project" value="UniProtKB-KW"/>
</dbReference>
<feature type="region of interest" description="Disordered" evidence="14">
    <location>
        <begin position="1"/>
        <end position="121"/>
    </location>
</feature>
<dbReference type="PANTHER" id="PTHR32282:SF34">
    <property type="entry name" value="PENICILLIN-BINDING PROTEIN 1A"/>
    <property type="match status" value="1"/>
</dbReference>
<comment type="catalytic activity">
    <reaction evidence="13">
        <text>[GlcNAc-(1-&gt;4)-Mur2Ac(oyl-L-Ala-gamma-D-Glu-L-Lys-D-Ala-D-Ala)](n)-di-trans,octa-cis-undecaprenyl diphosphate + beta-D-GlcNAc-(1-&gt;4)-Mur2Ac(oyl-L-Ala-gamma-D-Glu-L-Lys-D-Ala-D-Ala)-di-trans,octa-cis-undecaprenyl diphosphate = [GlcNAc-(1-&gt;4)-Mur2Ac(oyl-L-Ala-gamma-D-Glu-L-Lys-D-Ala-D-Ala)](n+1)-di-trans,octa-cis-undecaprenyl diphosphate + di-trans,octa-cis-undecaprenyl diphosphate + H(+)</text>
        <dbReference type="Rhea" id="RHEA:23708"/>
        <dbReference type="Rhea" id="RHEA-COMP:9602"/>
        <dbReference type="Rhea" id="RHEA-COMP:9603"/>
        <dbReference type="ChEBI" id="CHEBI:15378"/>
        <dbReference type="ChEBI" id="CHEBI:58405"/>
        <dbReference type="ChEBI" id="CHEBI:60033"/>
        <dbReference type="ChEBI" id="CHEBI:78435"/>
        <dbReference type="EC" id="2.4.99.28"/>
    </reaction>
</comment>
<keyword evidence="15" id="KW-0812">Transmembrane</keyword>
<dbReference type="GO" id="GO:0030288">
    <property type="term" value="C:outer membrane-bounded periplasmic space"/>
    <property type="evidence" value="ECO:0007669"/>
    <property type="project" value="TreeGrafter"/>
</dbReference>
<comment type="similarity">
    <text evidence="1">In the C-terminal section; belongs to the transpeptidase family.</text>
</comment>
<comment type="similarity">
    <text evidence="2">In the N-terminal section; belongs to the glycosyltransferase 51 family.</text>
</comment>
<evidence type="ECO:0000256" key="2">
    <source>
        <dbReference type="ARBA" id="ARBA00007739"/>
    </source>
</evidence>
<dbReference type="InterPro" id="IPR023346">
    <property type="entry name" value="Lysozyme-like_dom_sf"/>
</dbReference>
<dbReference type="InterPro" id="IPR001460">
    <property type="entry name" value="PCN-bd_Tpept"/>
</dbReference>
<feature type="region of interest" description="Disordered" evidence="14">
    <location>
        <begin position="781"/>
        <end position="891"/>
    </location>
</feature>